<dbReference type="EMBL" id="CAJNOR010001010">
    <property type="protein sequence ID" value="CAF1055930.1"/>
    <property type="molecule type" value="Genomic_DNA"/>
</dbReference>
<organism evidence="4 5">
    <name type="scientific">Adineta ricciae</name>
    <name type="common">Rotifer</name>
    <dbReference type="NCBI Taxonomy" id="249248"/>
    <lineage>
        <taxon>Eukaryota</taxon>
        <taxon>Metazoa</taxon>
        <taxon>Spiralia</taxon>
        <taxon>Gnathifera</taxon>
        <taxon>Rotifera</taxon>
        <taxon>Eurotatoria</taxon>
        <taxon>Bdelloidea</taxon>
        <taxon>Adinetida</taxon>
        <taxon>Adinetidae</taxon>
        <taxon>Adineta</taxon>
    </lineage>
</organism>
<evidence type="ECO:0000256" key="1">
    <source>
        <dbReference type="PROSITE-ProRule" id="PRU00191"/>
    </source>
</evidence>
<feature type="domain" description="SH2" evidence="3">
    <location>
        <begin position="51"/>
        <end position="157"/>
    </location>
</feature>
<evidence type="ECO:0000259" key="3">
    <source>
        <dbReference type="PROSITE" id="PS50001"/>
    </source>
</evidence>
<evidence type="ECO:0000313" key="4">
    <source>
        <dbReference type="EMBL" id="CAF1055930.1"/>
    </source>
</evidence>
<dbReference type="Proteomes" id="UP000663828">
    <property type="component" value="Unassembled WGS sequence"/>
</dbReference>
<proteinExistence type="predicted"/>
<comment type="caution">
    <text evidence="4">The sequence shown here is derived from an EMBL/GenBank/DDBJ whole genome shotgun (WGS) entry which is preliminary data.</text>
</comment>
<feature type="compositionally biased region" description="Acidic residues" evidence="2">
    <location>
        <begin position="7"/>
        <end position="19"/>
    </location>
</feature>
<dbReference type="Gene3D" id="3.30.505.10">
    <property type="entry name" value="SH2 domain"/>
    <property type="match status" value="1"/>
</dbReference>
<protein>
    <recommendedName>
        <fullName evidence="3">SH2 domain-containing protein</fullName>
    </recommendedName>
</protein>
<accession>A0A814KTQ1</accession>
<keyword evidence="5" id="KW-1185">Reference proteome</keyword>
<sequence>MTHSFIEDPDFDDEDDENEENYRRLLKRSGSLPPCDSSILPASSFSNRCSLCSREEAENVLKNSRGVSPGYFLVRPSAHLNHPYSLSVLTNKKQIYHFQIGYIANKYVLGPLQAIDLAKSKRFSTLSDFLQWFSTHPIQFQDDNQKDHSVLLQLYPICESTRI</sequence>
<evidence type="ECO:0000256" key="2">
    <source>
        <dbReference type="SAM" id="MobiDB-lite"/>
    </source>
</evidence>
<dbReference type="InterPro" id="IPR000980">
    <property type="entry name" value="SH2"/>
</dbReference>
<dbReference type="CDD" id="cd00173">
    <property type="entry name" value="SH2"/>
    <property type="match status" value="1"/>
</dbReference>
<reference evidence="4" key="1">
    <citation type="submission" date="2021-02" db="EMBL/GenBank/DDBJ databases">
        <authorList>
            <person name="Nowell W R."/>
        </authorList>
    </citation>
    <scope>NUCLEOTIDE SEQUENCE</scope>
</reference>
<feature type="region of interest" description="Disordered" evidence="2">
    <location>
        <begin position="1"/>
        <end position="20"/>
    </location>
</feature>
<name>A0A814KTQ1_ADIRI</name>
<dbReference type="Pfam" id="PF00017">
    <property type="entry name" value="SH2"/>
    <property type="match status" value="1"/>
</dbReference>
<dbReference type="AlphaFoldDB" id="A0A814KTQ1"/>
<dbReference type="InterPro" id="IPR036860">
    <property type="entry name" value="SH2_dom_sf"/>
</dbReference>
<dbReference type="PROSITE" id="PS50001">
    <property type="entry name" value="SH2"/>
    <property type="match status" value="1"/>
</dbReference>
<dbReference type="SMART" id="SM00252">
    <property type="entry name" value="SH2"/>
    <property type="match status" value="1"/>
</dbReference>
<dbReference type="SUPFAM" id="SSF55550">
    <property type="entry name" value="SH2 domain"/>
    <property type="match status" value="1"/>
</dbReference>
<gene>
    <name evidence="4" type="ORF">XAT740_LOCUS16022</name>
</gene>
<evidence type="ECO:0000313" key="5">
    <source>
        <dbReference type="Proteomes" id="UP000663828"/>
    </source>
</evidence>
<keyword evidence="1" id="KW-0727">SH2 domain</keyword>